<sequence length="344" mass="38692">MSSLPPGDFFSRNRLPSNALSMCEDVIYNLYGPCRVTPLPHQGYCSFSVIVTLPLISISRIVQFRPTIYPVDVAIHAEAKSVYSNLAPAASALGSVKLENVSLFVYEFEFIRGVPYQSIRPDKTQLSEQQFQRLVRLVESFAQFVARGWMQQSATHQSRRCSGKVGTCIKSKVEELSRKLPRAALRCRAREVYLQLDLISALPVVLCHGDLLPTNLMVDEVSGRLCGVVDWAEAEMLPFGMCLYGLEHLLGYVSSSNGFHYYLEAQELRQFFWTRIIEEIPPLSEDTLLRAAVGLSRDVGVLLWYGYAWDDGAINRVVDDKNDLIELTLLETFLGTEKVVSPKL</sequence>
<dbReference type="EMBL" id="ML977163">
    <property type="protein sequence ID" value="KAF1985174.1"/>
    <property type="molecule type" value="Genomic_DNA"/>
</dbReference>
<dbReference type="OrthoDB" id="5598852at2759"/>
<proteinExistence type="predicted"/>
<dbReference type="InterPro" id="IPR002575">
    <property type="entry name" value="Aminoglycoside_PTrfase"/>
</dbReference>
<organism evidence="2 3">
    <name type="scientific">Aulographum hederae CBS 113979</name>
    <dbReference type="NCBI Taxonomy" id="1176131"/>
    <lineage>
        <taxon>Eukaryota</taxon>
        <taxon>Fungi</taxon>
        <taxon>Dikarya</taxon>
        <taxon>Ascomycota</taxon>
        <taxon>Pezizomycotina</taxon>
        <taxon>Dothideomycetes</taxon>
        <taxon>Pleosporomycetidae</taxon>
        <taxon>Aulographales</taxon>
        <taxon>Aulographaceae</taxon>
    </lineage>
</organism>
<dbReference type="Gene3D" id="3.90.1200.10">
    <property type="match status" value="1"/>
</dbReference>
<gene>
    <name evidence="2" type="ORF">K402DRAFT_405324</name>
</gene>
<dbReference type="InterPro" id="IPR011009">
    <property type="entry name" value="Kinase-like_dom_sf"/>
</dbReference>
<accession>A0A6G1GWJ0</accession>
<dbReference type="InterPro" id="IPR051678">
    <property type="entry name" value="AGP_Transferase"/>
</dbReference>
<evidence type="ECO:0000259" key="1">
    <source>
        <dbReference type="Pfam" id="PF01636"/>
    </source>
</evidence>
<dbReference type="SUPFAM" id="SSF56112">
    <property type="entry name" value="Protein kinase-like (PK-like)"/>
    <property type="match status" value="1"/>
</dbReference>
<name>A0A6G1GWJ0_9PEZI</name>
<evidence type="ECO:0000313" key="3">
    <source>
        <dbReference type="Proteomes" id="UP000800041"/>
    </source>
</evidence>
<dbReference type="Pfam" id="PF01636">
    <property type="entry name" value="APH"/>
    <property type="match status" value="1"/>
</dbReference>
<keyword evidence="3" id="KW-1185">Reference proteome</keyword>
<dbReference type="Proteomes" id="UP000800041">
    <property type="component" value="Unassembled WGS sequence"/>
</dbReference>
<dbReference type="AlphaFoldDB" id="A0A6G1GWJ0"/>
<feature type="domain" description="Aminoglycoside phosphotransferase" evidence="1">
    <location>
        <begin position="76"/>
        <end position="236"/>
    </location>
</feature>
<protein>
    <recommendedName>
        <fullName evidence="1">Aminoglycoside phosphotransferase domain-containing protein</fullName>
    </recommendedName>
</protein>
<evidence type="ECO:0000313" key="2">
    <source>
        <dbReference type="EMBL" id="KAF1985174.1"/>
    </source>
</evidence>
<dbReference type="PANTHER" id="PTHR21310">
    <property type="entry name" value="AMINOGLYCOSIDE PHOSPHOTRANSFERASE-RELATED-RELATED"/>
    <property type="match status" value="1"/>
</dbReference>
<dbReference type="PANTHER" id="PTHR21310:SF59">
    <property type="entry name" value="AMINOGLYCOSIDE PHOSPHOTRANSFERASE DOMAIN-CONTAINING PROTEIN"/>
    <property type="match status" value="1"/>
</dbReference>
<reference evidence="2" key="1">
    <citation type="journal article" date="2020" name="Stud. Mycol.">
        <title>101 Dothideomycetes genomes: a test case for predicting lifestyles and emergence of pathogens.</title>
        <authorList>
            <person name="Haridas S."/>
            <person name="Albert R."/>
            <person name="Binder M."/>
            <person name="Bloem J."/>
            <person name="Labutti K."/>
            <person name="Salamov A."/>
            <person name="Andreopoulos B."/>
            <person name="Baker S."/>
            <person name="Barry K."/>
            <person name="Bills G."/>
            <person name="Bluhm B."/>
            <person name="Cannon C."/>
            <person name="Castanera R."/>
            <person name="Culley D."/>
            <person name="Daum C."/>
            <person name="Ezra D."/>
            <person name="Gonzalez J."/>
            <person name="Henrissat B."/>
            <person name="Kuo A."/>
            <person name="Liang C."/>
            <person name="Lipzen A."/>
            <person name="Lutzoni F."/>
            <person name="Magnuson J."/>
            <person name="Mondo S."/>
            <person name="Nolan M."/>
            <person name="Ohm R."/>
            <person name="Pangilinan J."/>
            <person name="Park H.-J."/>
            <person name="Ramirez L."/>
            <person name="Alfaro M."/>
            <person name="Sun H."/>
            <person name="Tritt A."/>
            <person name="Yoshinaga Y."/>
            <person name="Zwiers L.-H."/>
            <person name="Turgeon B."/>
            <person name="Goodwin S."/>
            <person name="Spatafora J."/>
            <person name="Crous P."/>
            <person name="Grigoriev I."/>
        </authorList>
    </citation>
    <scope>NUCLEOTIDE SEQUENCE</scope>
    <source>
        <strain evidence="2">CBS 113979</strain>
    </source>
</reference>